<evidence type="ECO:0000313" key="2">
    <source>
        <dbReference type="Proteomes" id="UP000026915"/>
    </source>
</evidence>
<gene>
    <name evidence="1" type="ORF">TCM_020110</name>
</gene>
<dbReference type="HOGENOM" id="CLU_2578689_0_0_1"/>
<keyword evidence="2" id="KW-1185">Reference proteome</keyword>
<accession>A0A061EKR6</accession>
<sequence>MKMTWMENCELSTSPSQFHYSHNCFLCPCDVRWEFLANRLSIKNGGNMGWRRRRRRRAQKLICHDCCVGCIHPLCKELMQR</sequence>
<dbReference type="InParanoid" id="A0A061EKR6"/>
<reference evidence="1 2" key="1">
    <citation type="journal article" date="2013" name="Genome Biol.">
        <title>The genome sequence of the most widely cultivated cacao type and its use to identify candidate genes regulating pod color.</title>
        <authorList>
            <person name="Motamayor J.C."/>
            <person name="Mockaitis K."/>
            <person name="Schmutz J."/>
            <person name="Haiminen N."/>
            <person name="Iii D.L."/>
            <person name="Cornejo O."/>
            <person name="Findley S.D."/>
            <person name="Zheng P."/>
            <person name="Utro F."/>
            <person name="Royaert S."/>
            <person name="Saski C."/>
            <person name="Jenkins J."/>
            <person name="Podicheti R."/>
            <person name="Zhao M."/>
            <person name="Scheffler B.E."/>
            <person name="Stack J.C."/>
            <person name="Feltus F.A."/>
            <person name="Mustiga G.M."/>
            <person name="Amores F."/>
            <person name="Phillips W."/>
            <person name="Marelli J.P."/>
            <person name="May G.D."/>
            <person name="Shapiro H."/>
            <person name="Ma J."/>
            <person name="Bustamante C.D."/>
            <person name="Schnell R.J."/>
            <person name="Main D."/>
            <person name="Gilbert D."/>
            <person name="Parida L."/>
            <person name="Kuhn D.N."/>
        </authorList>
    </citation>
    <scope>NUCLEOTIDE SEQUENCE [LARGE SCALE GENOMIC DNA]</scope>
    <source>
        <strain evidence="2">cv. Matina 1-6</strain>
    </source>
</reference>
<dbReference type="Proteomes" id="UP000026915">
    <property type="component" value="Chromosome 4"/>
</dbReference>
<name>A0A061EKR6_THECC</name>
<proteinExistence type="predicted"/>
<dbReference type="AlphaFoldDB" id="A0A061EKR6"/>
<organism evidence="1 2">
    <name type="scientific">Theobroma cacao</name>
    <name type="common">Cacao</name>
    <name type="synonym">Cocoa</name>
    <dbReference type="NCBI Taxonomy" id="3641"/>
    <lineage>
        <taxon>Eukaryota</taxon>
        <taxon>Viridiplantae</taxon>
        <taxon>Streptophyta</taxon>
        <taxon>Embryophyta</taxon>
        <taxon>Tracheophyta</taxon>
        <taxon>Spermatophyta</taxon>
        <taxon>Magnoliopsida</taxon>
        <taxon>eudicotyledons</taxon>
        <taxon>Gunneridae</taxon>
        <taxon>Pentapetalae</taxon>
        <taxon>rosids</taxon>
        <taxon>malvids</taxon>
        <taxon>Malvales</taxon>
        <taxon>Malvaceae</taxon>
        <taxon>Byttnerioideae</taxon>
        <taxon>Theobroma</taxon>
    </lineage>
</organism>
<evidence type="ECO:0000313" key="1">
    <source>
        <dbReference type="EMBL" id="EOY04977.1"/>
    </source>
</evidence>
<dbReference type="EMBL" id="CM001882">
    <property type="protein sequence ID" value="EOY04977.1"/>
    <property type="molecule type" value="Genomic_DNA"/>
</dbReference>
<protein>
    <submittedName>
        <fullName evidence="1">Uncharacterized protein</fullName>
    </submittedName>
</protein>
<dbReference type="Gramene" id="EOY04977">
    <property type="protein sequence ID" value="EOY04977"/>
    <property type="gene ID" value="TCM_020110"/>
</dbReference>